<name>A0A949WR93_9CLOT</name>
<evidence type="ECO:0000313" key="1">
    <source>
        <dbReference type="EMBL" id="MBV7273740.1"/>
    </source>
</evidence>
<reference evidence="1" key="1">
    <citation type="submission" date="2020-12" db="EMBL/GenBank/DDBJ databases">
        <title>Clostridium thailandense sp. nov., a novel acetogenic bacterium isolated from peat land soil in Thailand.</title>
        <authorList>
            <person name="Chaikitkaew S."/>
            <person name="Birkeland N.K."/>
        </authorList>
    </citation>
    <scope>NUCLEOTIDE SEQUENCE</scope>
    <source>
        <strain evidence="1">PL3</strain>
    </source>
</reference>
<dbReference type="EMBL" id="JAEEGC010000053">
    <property type="protein sequence ID" value="MBV7273740.1"/>
    <property type="molecule type" value="Genomic_DNA"/>
</dbReference>
<protein>
    <submittedName>
        <fullName evidence="1">Uncharacterized protein</fullName>
    </submittedName>
</protein>
<accession>A0A949WR93</accession>
<dbReference type="RefSeq" id="WP_218320839.1">
    <property type="nucleotide sequence ID" value="NZ_JAEEGC010000053.1"/>
</dbReference>
<organism evidence="1 2">
    <name type="scientific">Clostridium thailandense</name>
    <dbReference type="NCBI Taxonomy" id="2794346"/>
    <lineage>
        <taxon>Bacteria</taxon>
        <taxon>Bacillati</taxon>
        <taxon>Bacillota</taxon>
        <taxon>Clostridia</taxon>
        <taxon>Eubacteriales</taxon>
        <taxon>Clostridiaceae</taxon>
        <taxon>Clostridium</taxon>
    </lineage>
</organism>
<evidence type="ECO:0000313" key="2">
    <source>
        <dbReference type="Proteomes" id="UP000694308"/>
    </source>
</evidence>
<dbReference type="AlphaFoldDB" id="A0A949WR93"/>
<dbReference type="Pfam" id="PF04411">
    <property type="entry name" value="PDDEXK_7"/>
    <property type="match status" value="1"/>
</dbReference>
<dbReference type="Proteomes" id="UP000694308">
    <property type="component" value="Unassembled WGS sequence"/>
</dbReference>
<proteinExistence type="predicted"/>
<gene>
    <name evidence="1" type="ORF">I6U48_12550</name>
</gene>
<dbReference type="InterPro" id="IPR007505">
    <property type="entry name" value="PDDEXK_7"/>
</dbReference>
<keyword evidence="2" id="KW-1185">Reference proteome</keyword>
<comment type="caution">
    <text evidence="1">The sequence shown here is derived from an EMBL/GenBank/DDBJ whole genome shotgun (WGS) entry which is preliminary data.</text>
</comment>
<sequence length="33" mass="4116">MTPKKLCKLYEIWCYMKLHRILNEMGFVTIKFH</sequence>